<dbReference type="PANTHER" id="PTHR37461">
    <property type="entry name" value="ANTI-SIGMA-K FACTOR RSKA"/>
    <property type="match status" value="1"/>
</dbReference>
<dbReference type="OrthoDB" id="5624446at2"/>
<dbReference type="GO" id="GO:0005886">
    <property type="term" value="C:plasma membrane"/>
    <property type="evidence" value="ECO:0007669"/>
    <property type="project" value="InterPro"/>
</dbReference>
<evidence type="ECO:0000313" key="2">
    <source>
        <dbReference type="EMBL" id="TWU04707.1"/>
    </source>
</evidence>
<dbReference type="RefSeq" id="WP_146520078.1">
    <property type="nucleotide sequence ID" value="NZ_CP151726.1"/>
</dbReference>
<evidence type="ECO:0000259" key="1">
    <source>
        <dbReference type="Pfam" id="PF10099"/>
    </source>
</evidence>
<sequence>MSDTLNPLNPDQLELIAGHVLDDLSDTEKQQIGEIWNDAVEAESDSLHLTAASIQMIFDNPPEMPDDLRRIILTDAQAFFAEQRVSPAEHGGETPAATLALPTPKVLRREWVAWLAAAAAILLAVGSWIGNRPSQVTDAVGLRRALVAEASDLIEVAWSPGKTPFPRPVQGDVVWSNEAQEGYMRFVDMPVNDPTQRQYQLWIIDPARDDEPIDGGVFDISSTGELVIPIHAKLKVLQPVAFAITIEKPGGVVVSTQDDLPLLAAVPSTEA</sequence>
<comment type="caution">
    <text evidence="2">The sequence shown here is derived from an EMBL/GenBank/DDBJ whole genome shotgun (WGS) entry which is preliminary data.</text>
</comment>
<protein>
    <submittedName>
        <fullName evidence="2">Anti-sigma-K factor rskA</fullName>
    </submittedName>
</protein>
<dbReference type="InterPro" id="IPR018764">
    <property type="entry name" value="RskA_C"/>
</dbReference>
<dbReference type="Proteomes" id="UP000320176">
    <property type="component" value="Unassembled WGS sequence"/>
</dbReference>
<reference evidence="2 3" key="1">
    <citation type="submission" date="2019-02" db="EMBL/GenBank/DDBJ databases">
        <title>Deep-cultivation of Planctomycetes and their phenomic and genomic characterization uncovers novel biology.</title>
        <authorList>
            <person name="Wiegand S."/>
            <person name="Jogler M."/>
            <person name="Boedeker C."/>
            <person name="Pinto D."/>
            <person name="Vollmers J."/>
            <person name="Rivas-Marin E."/>
            <person name="Kohn T."/>
            <person name="Peeters S.H."/>
            <person name="Heuer A."/>
            <person name="Rast P."/>
            <person name="Oberbeckmann S."/>
            <person name="Bunk B."/>
            <person name="Jeske O."/>
            <person name="Meyerdierks A."/>
            <person name="Storesund J.E."/>
            <person name="Kallscheuer N."/>
            <person name="Luecker S."/>
            <person name="Lage O.M."/>
            <person name="Pohl T."/>
            <person name="Merkel B.J."/>
            <person name="Hornburger P."/>
            <person name="Mueller R.-W."/>
            <person name="Bruemmer F."/>
            <person name="Labrenz M."/>
            <person name="Spormann A.M."/>
            <person name="Op Den Camp H."/>
            <person name="Overmann J."/>
            <person name="Amann R."/>
            <person name="Jetten M.S.M."/>
            <person name="Mascher T."/>
            <person name="Medema M.H."/>
            <person name="Devos D.P."/>
            <person name="Kaster A.-K."/>
            <person name="Ovreas L."/>
            <person name="Rohde M."/>
            <person name="Galperin M.Y."/>
            <person name="Jogler C."/>
        </authorList>
    </citation>
    <scope>NUCLEOTIDE SEQUENCE [LARGE SCALE GENOMIC DNA]</scope>
    <source>
        <strain evidence="2 3">Pla52n</strain>
    </source>
</reference>
<proteinExistence type="predicted"/>
<dbReference type="PANTHER" id="PTHR37461:SF1">
    <property type="entry name" value="ANTI-SIGMA-K FACTOR RSKA"/>
    <property type="match status" value="1"/>
</dbReference>
<gene>
    <name evidence="2" type="ORF">Pla52n_27490</name>
</gene>
<organism evidence="2 3">
    <name type="scientific">Stieleria varia</name>
    <dbReference type="NCBI Taxonomy" id="2528005"/>
    <lineage>
        <taxon>Bacteria</taxon>
        <taxon>Pseudomonadati</taxon>
        <taxon>Planctomycetota</taxon>
        <taxon>Planctomycetia</taxon>
        <taxon>Pirellulales</taxon>
        <taxon>Pirellulaceae</taxon>
        <taxon>Stieleria</taxon>
    </lineage>
</organism>
<feature type="domain" description="Anti-sigma K factor RskA C-terminal" evidence="1">
    <location>
        <begin position="114"/>
        <end position="252"/>
    </location>
</feature>
<dbReference type="AlphaFoldDB" id="A0A5C6AZ03"/>
<name>A0A5C6AZ03_9BACT</name>
<accession>A0A5C6AZ03</accession>
<evidence type="ECO:0000313" key="3">
    <source>
        <dbReference type="Proteomes" id="UP000320176"/>
    </source>
</evidence>
<dbReference type="InterPro" id="IPR051474">
    <property type="entry name" value="Anti-sigma-K/W_factor"/>
</dbReference>
<dbReference type="Pfam" id="PF10099">
    <property type="entry name" value="RskA_C"/>
    <property type="match status" value="1"/>
</dbReference>
<dbReference type="GO" id="GO:0006417">
    <property type="term" value="P:regulation of translation"/>
    <property type="evidence" value="ECO:0007669"/>
    <property type="project" value="TreeGrafter"/>
</dbReference>
<keyword evidence="3" id="KW-1185">Reference proteome</keyword>
<dbReference type="EMBL" id="SJPN01000003">
    <property type="protein sequence ID" value="TWU04707.1"/>
    <property type="molecule type" value="Genomic_DNA"/>
</dbReference>
<dbReference type="GO" id="GO:0016989">
    <property type="term" value="F:sigma factor antagonist activity"/>
    <property type="evidence" value="ECO:0007669"/>
    <property type="project" value="TreeGrafter"/>
</dbReference>